<dbReference type="SUPFAM" id="SSF48208">
    <property type="entry name" value="Six-hairpin glycosidases"/>
    <property type="match status" value="1"/>
</dbReference>
<dbReference type="Proteomes" id="UP000008983">
    <property type="component" value="Unassembled WGS sequence"/>
</dbReference>
<dbReference type="PANTHER" id="PTHR47791">
    <property type="entry name" value="MEIOTICALLY UP-REGULATED GENE 191 PROTEIN"/>
    <property type="match status" value="1"/>
</dbReference>
<protein>
    <submittedName>
        <fullName evidence="1">Uncharacterized protein</fullName>
    </submittedName>
</protein>
<dbReference type="EMBL" id="GL984026">
    <property type="protein sequence ID" value="EGR30251.1"/>
    <property type="molecule type" value="Genomic_DNA"/>
</dbReference>
<dbReference type="PANTHER" id="PTHR47791:SF3">
    <property type="entry name" value="MEIOTICALLY UP-REGULATED GENE 191 PROTEIN"/>
    <property type="match status" value="1"/>
</dbReference>
<proteinExistence type="predicted"/>
<dbReference type="InterPro" id="IPR053169">
    <property type="entry name" value="MUG_Protein"/>
</dbReference>
<reference evidence="1 2" key="1">
    <citation type="submission" date="2011-07" db="EMBL/GenBank/DDBJ databases">
        <authorList>
            <person name="Coyne R."/>
            <person name="Brami D."/>
            <person name="Johnson J."/>
            <person name="Hostetler J."/>
            <person name="Hannick L."/>
            <person name="Clark T."/>
            <person name="Cassidy-Hanley D."/>
            <person name="Inman J."/>
        </authorList>
    </citation>
    <scope>NUCLEOTIDE SEQUENCE [LARGE SCALE GENOMIC DNA]</scope>
    <source>
        <strain evidence="1 2">G5</strain>
    </source>
</reference>
<sequence length="198" mass="23543">MEKSLKISLWIINNLLDENYVFIDGINVVNKTCSSQENTKWTYNQGVYINAFISLSQYYKNYSNLFIDIIKNNLSYITIKNNTDNPFQFIPSDLQNYVILLENNWAKYSETHSAFKGIYIRYLSYAYRYFKQISQDQQYAKIIENYIINNANYILPIQKDWSYPYNFQRNNKENDKITAGTTISAFDLYAFNDILIEK</sequence>
<evidence type="ECO:0000313" key="2">
    <source>
        <dbReference type="Proteomes" id="UP000008983"/>
    </source>
</evidence>
<dbReference type="GeneID" id="14906373"/>
<gene>
    <name evidence="1" type="ORF">IMG5_136830</name>
</gene>
<name>G0QX03_ICHMU</name>
<dbReference type="Gene3D" id="1.50.10.20">
    <property type="match status" value="1"/>
</dbReference>
<organism evidence="1 2">
    <name type="scientific">Ichthyophthirius multifiliis</name>
    <name type="common">White spot disease agent</name>
    <name type="synonym">Ich</name>
    <dbReference type="NCBI Taxonomy" id="5932"/>
    <lineage>
        <taxon>Eukaryota</taxon>
        <taxon>Sar</taxon>
        <taxon>Alveolata</taxon>
        <taxon>Ciliophora</taxon>
        <taxon>Intramacronucleata</taxon>
        <taxon>Oligohymenophorea</taxon>
        <taxon>Hymenostomatida</taxon>
        <taxon>Ophryoglenina</taxon>
        <taxon>Ichthyophthirius</taxon>
    </lineage>
</organism>
<dbReference type="OrthoDB" id="9984024at2759"/>
<dbReference type="AlphaFoldDB" id="G0QX03"/>
<dbReference type="RefSeq" id="XP_004031847.1">
    <property type="nucleotide sequence ID" value="XM_004031799.1"/>
</dbReference>
<dbReference type="Pfam" id="PF03663">
    <property type="entry name" value="Glyco_hydro_76"/>
    <property type="match status" value="1"/>
</dbReference>
<keyword evidence="2" id="KW-1185">Reference proteome</keyword>
<evidence type="ECO:0000313" key="1">
    <source>
        <dbReference type="EMBL" id="EGR30251.1"/>
    </source>
</evidence>
<dbReference type="GO" id="GO:0005975">
    <property type="term" value="P:carbohydrate metabolic process"/>
    <property type="evidence" value="ECO:0007669"/>
    <property type="project" value="InterPro"/>
</dbReference>
<dbReference type="InterPro" id="IPR005198">
    <property type="entry name" value="Glyco_hydro_76"/>
</dbReference>
<dbReference type="InParanoid" id="G0QX03"/>
<accession>G0QX03</accession>
<dbReference type="InterPro" id="IPR008928">
    <property type="entry name" value="6-hairpin_glycosidase_sf"/>
</dbReference>
<dbReference type="eggNOG" id="ENOG502R30S">
    <property type="taxonomic scope" value="Eukaryota"/>
</dbReference>